<dbReference type="Proteomes" id="UP000049855">
    <property type="component" value="Unassembled WGS sequence"/>
</dbReference>
<dbReference type="Gene3D" id="3.40.50.300">
    <property type="entry name" value="P-loop containing nucleotide triphosphate hydrolases"/>
    <property type="match status" value="1"/>
</dbReference>
<dbReference type="NCBIfam" id="TIGR01846">
    <property type="entry name" value="type_I_sec_HlyB"/>
    <property type="match status" value="1"/>
</dbReference>
<keyword evidence="4 11" id="KW-0812">Transmembrane</keyword>
<dbReference type="InterPro" id="IPR017871">
    <property type="entry name" value="ABC_transporter-like_CS"/>
</dbReference>
<dbReference type="GO" id="GO:0008234">
    <property type="term" value="F:cysteine-type peptidase activity"/>
    <property type="evidence" value="ECO:0007669"/>
    <property type="project" value="UniProtKB-KW"/>
</dbReference>
<name>A0A0U1L5Z0_9FIRM</name>
<dbReference type="SUPFAM" id="SSF52540">
    <property type="entry name" value="P-loop containing nucleoside triphosphate hydrolases"/>
    <property type="match status" value="1"/>
</dbReference>
<evidence type="ECO:0000313" key="16">
    <source>
        <dbReference type="Proteomes" id="UP000049855"/>
    </source>
</evidence>
<protein>
    <submittedName>
        <fullName evidence="15">Cyclolysin secretion ATP-binding protein</fullName>
    </submittedName>
</protein>
<evidence type="ECO:0000256" key="4">
    <source>
        <dbReference type="ARBA" id="ARBA00022692"/>
    </source>
</evidence>
<evidence type="ECO:0000256" key="3">
    <source>
        <dbReference type="ARBA" id="ARBA00022475"/>
    </source>
</evidence>
<dbReference type="CDD" id="cd18588">
    <property type="entry name" value="ABC_6TM_CyaB_HlyB_like"/>
    <property type="match status" value="1"/>
</dbReference>
<evidence type="ECO:0000256" key="9">
    <source>
        <dbReference type="ARBA" id="ARBA00022989"/>
    </source>
</evidence>
<dbReference type="PROSITE" id="PS50990">
    <property type="entry name" value="PEPTIDASE_C39"/>
    <property type="match status" value="1"/>
</dbReference>
<comment type="subcellular location">
    <subcellularLocation>
        <location evidence="1">Cell membrane</location>
        <topology evidence="1">Multi-pass membrane protein</topology>
    </subcellularLocation>
</comment>
<dbReference type="GO" id="GO:0005524">
    <property type="term" value="F:ATP binding"/>
    <property type="evidence" value="ECO:0007669"/>
    <property type="project" value="UniProtKB-KW"/>
</dbReference>
<keyword evidence="7" id="KW-0788">Thiol protease</keyword>
<evidence type="ECO:0000259" key="14">
    <source>
        <dbReference type="PROSITE" id="PS50990"/>
    </source>
</evidence>
<dbReference type="GO" id="GO:0015421">
    <property type="term" value="F:ABC-type oligopeptide transporter activity"/>
    <property type="evidence" value="ECO:0007669"/>
    <property type="project" value="TreeGrafter"/>
</dbReference>
<feature type="domain" description="Peptidase C39" evidence="14">
    <location>
        <begin position="14"/>
        <end position="134"/>
    </location>
</feature>
<dbReference type="GO" id="GO:0005886">
    <property type="term" value="C:plasma membrane"/>
    <property type="evidence" value="ECO:0007669"/>
    <property type="project" value="UniProtKB-SubCell"/>
</dbReference>
<dbReference type="InterPro" id="IPR003593">
    <property type="entry name" value="AAA+_ATPase"/>
</dbReference>
<evidence type="ECO:0000256" key="5">
    <source>
        <dbReference type="ARBA" id="ARBA00022741"/>
    </source>
</evidence>
<evidence type="ECO:0000256" key="6">
    <source>
        <dbReference type="ARBA" id="ARBA00022801"/>
    </source>
</evidence>
<dbReference type="GO" id="GO:0016887">
    <property type="term" value="F:ATP hydrolysis activity"/>
    <property type="evidence" value="ECO:0007669"/>
    <property type="project" value="InterPro"/>
</dbReference>
<dbReference type="FunFam" id="3.40.50.300:FF:000299">
    <property type="entry name" value="ABC transporter ATP-binding protein/permease"/>
    <property type="match status" value="1"/>
</dbReference>
<dbReference type="Pfam" id="PF00005">
    <property type="entry name" value="ABC_tran"/>
    <property type="match status" value="1"/>
</dbReference>
<feature type="transmembrane region" description="Helical" evidence="11">
    <location>
        <begin position="302"/>
        <end position="320"/>
    </location>
</feature>
<keyword evidence="7" id="KW-0645">Protease</keyword>
<evidence type="ECO:0000313" key="15">
    <source>
        <dbReference type="EMBL" id="CQR74689.1"/>
    </source>
</evidence>
<dbReference type="AlphaFoldDB" id="A0A0U1L5Z0"/>
<dbReference type="PROSITE" id="PS50893">
    <property type="entry name" value="ABC_TRANSPORTER_2"/>
    <property type="match status" value="1"/>
</dbReference>
<dbReference type="GO" id="GO:0006508">
    <property type="term" value="P:proteolysis"/>
    <property type="evidence" value="ECO:0007669"/>
    <property type="project" value="InterPro"/>
</dbReference>
<dbReference type="PROSITE" id="PS00211">
    <property type="entry name" value="ABC_TRANSPORTER_1"/>
    <property type="match status" value="1"/>
</dbReference>
<dbReference type="InterPro" id="IPR036640">
    <property type="entry name" value="ABC1_TM_sf"/>
</dbReference>
<dbReference type="PANTHER" id="PTHR43394">
    <property type="entry name" value="ATP-DEPENDENT PERMEASE MDL1, MITOCHONDRIAL"/>
    <property type="match status" value="1"/>
</dbReference>
<keyword evidence="6" id="KW-0378">Hydrolase</keyword>
<evidence type="ECO:0000256" key="8">
    <source>
        <dbReference type="ARBA" id="ARBA00022840"/>
    </source>
</evidence>
<feature type="domain" description="ABC transporter" evidence="12">
    <location>
        <begin position="479"/>
        <end position="714"/>
    </location>
</feature>
<feature type="transmembrane region" description="Helical" evidence="11">
    <location>
        <begin position="166"/>
        <end position="188"/>
    </location>
</feature>
<reference evidence="16" key="1">
    <citation type="submission" date="2015-03" db="EMBL/GenBank/DDBJ databases">
        <authorList>
            <person name="Nijsse Bart"/>
        </authorList>
    </citation>
    <scope>NUCLEOTIDE SEQUENCE [LARGE SCALE GENOMIC DNA]</scope>
</reference>
<proteinExistence type="predicted"/>
<evidence type="ECO:0000256" key="1">
    <source>
        <dbReference type="ARBA" id="ARBA00004651"/>
    </source>
</evidence>
<dbReference type="Pfam" id="PF03412">
    <property type="entry name" value="Peptidase_C39"/>
    <property type="match status" value="1"/>
</dbReference>
<dbReference type="InterPro" id="IPR027417">
    <property type="entry name" value="P-loop_NTPase"/>
</dbReference>
<keyword evidence="16" id="KW-1185">Reference proteome</keyword>
<accession>A0A0U1L5Z0</accession>
<evidence type="ECO:0000256" key="2">
    <source>
        <dbReference type="ARBA" id="ARBA00022448"/>
    </source>
</evidence>
<dbReference type="GO" id="GO:0030256">
    <property type="term" value="C:type I protein secretion system complex"/>
    <property type="evidence" value="ECO:0007669"/>
    <property type="project" value="InterPro"/>
</dbReference>
<dbReference type="EMBL" id="CTRP01000014">
    <property type="protein sequence ID" value="CQR74689.1"/>
    <property type="molecule type" value="Genomic_DNA"/>
</dbReference>
<dbReference type="InterPro" id="IPR003439">
    <property type="entry name" value="ABC_transporter-like_ATP-bd"/>
</dbReference>
<feature type="transmembrane region" description="Helical" evidence="11">
    <location>
        <begin position="200"/>
        <end position="220"/>
    </location>
</feature>
<gene>
    <name evidence="15" type="ORF">SpAn4DRAFT_1151</name>
</gene>
<dbReference type="SUPFAM" id="SSF90123">
    <property type="entry name" value="ABC transporter transmembrane region"/>
    <property type="match status" value="1"/>
</dbReference>
<dbReference type="InterPro" id="IPR039421">
    <property type="entry name" value="Type_1_exporter"/>
</dbReference>
<keyword evidence="5" id="KW-0547">Nucleotide-binding</keyword>
<keyword evidence="9 11" id="KW-1133">Transmembrane helix</keyword>
<dbReference type="SMART" id="SM00382">
    <property type="entry name" value="AAA"/>
    <property type="match status" value="1"/>
</dbReference>
<dbReference type="InterPro" id="IPR010132">
    <property type="entry name" value="ATPase_T1SS_HlyB"/>
</dbReference>
<dbReference type="InterPro" id="IPR011527">
    <property type="entry name" value="ABC1_TM_dom"/>
</dbReference>
<dbReference type="Pfam" id="PF00664">
    <property type="entry name" value="ABC_membrane"/>
    <property type="match status" value="1"/>
</dbReference>
<dbReference type="Gene3D" id="3.90.70.10">
    <property type="entry name" value="Cysteine proteinases"/>
    <property type="match status" value="1"/>
</dbReference>
<evidence type="ECO:0000256" key="10">
    <source>
        <dbReference type="ARBA" id="ARBA00023136"/>
    </source>
</evidence>
<evidence type="ECO:0000259" key="13">
    <source>
        <dbReference type="PROSITE" id="PS50929"/>
    </source>
</evidence>
<keyword evidence="3" id="KW-1003">Cell membrane</keyword>
<dbReference type="GO" id="GO:0030253">
    <property type="term" value="P:protein secretion by the type I secretion system"/>
    <property type="evidence" value="ECO:0007669"/>
    <property type="project" value="InterPro"/>
</dbReference>
<feature type="transmembrane region" description="Helical" evidence="11">
    <location>
        <begin position="273"/>
        <end position="296"/>
    </location>
</feature>
<evidence type="ECO:0000259" key="12">
    <source>
        <dbReference type="PROSITE" id="PS50893"/>
    </source>
</evidence>
<keyword evidence="8 15" id="KW-0067">ATP-binding</keyword>
<dbReference type="RefSeq" id="WP_021170677.1">
    <property type="nucleotide sequence ID" value="NZ_CTRP01000014.1"/>
</dbReference>
<feature type="domain" description="ABC transmembrane type-1" evidence="13">
    <location>
        <begin position="166"/>
        <end position="445"/>
    </location>
</feature>
<dbReference type="Gene3D" id="1.20.1560.10">
    <property type="entry name" value="ABC transporter type 1, transmembrane domain"/>
    <property type="match status" value="1"/>
</dbReference>
<organism evidence="15 16">
    <name type="scientific">Sporomusa ovata</name>
    <dbReference type="NCBI Taxonomy" id="2378"/>
    <lineage>
        <taxon>Bacteria</taxon>
        <taxon>Bacillati</taxon>
        <taxon>Bacillota</taxon>
        <taxon>Negativicutes</taxon>
        <taxon>Selenomonadales</taxon>
        <taxon>Sporomusaceae</taxon>
        <taxon>Sporomusa</taxon>
    </lineage>
</organism>
<evidence type="ECO:0000256" key="7">
    <source>
        <dbReference type="ARBA" id="ARBA00022807"/>
    </source>
</evidence>
<dbReference type="InterPro" id="IPR005074">
    <property type="entry name" value="Peptidase_C39"/>
</dbReference>
<keyword evidence="2" id="KW-0813">Transport</keyword>
<keyword evidence="10 11" id="KW-0472">Membrane</keyword>
<dbReference type="PROSITE" id="PS50929">
    <property type="entry name" value="ABC_TM1F"/>
    <property type="match status" value="1"/>
</dbReference>
<dbReference type="PANTHER" id="PTHR43394:SF1">
    <property type="entry name" value="ATP-BINDING CASSETTE SUB-FAMILY B MEMBER 10, MITOCHONDRIAL"/>
    <property type="match status" value="1"/>
</dbReference>
<sequence length="717" mass="79558">MTMELAKQQSDIHRDEKLDTALISLVTAAKALGKSANEKTIRAACGLEKRTLGTRDILRAAKYLKLKAKQHQPQPEELPKLSIPMIALMKDGVYVVVGRNNDKKVSIINPYRGHPEVISFEHFISEWSGELVTIVRPFSIKDAGRHFNIAWFVPVLLRYKRFFGEILLASFFLQLFGLVTPLFTQVIIDKVLVNKGVATLDILAVVLAVCAVFQTGMTILRTYLSVHTTNRVDVIFGTKLFRHIAALPLKYFEQRRVGDTLVRVAAMNTIRDFLTGSAMTVVMDTFFSIVFLAVMFYYSASLTAIALLVLPVYLLQNIIATPRYRERLDAVWAAGAESNAFLVEAVTGIHTVKSLAIEPQFNHRWEQLLAKYVRTTFTSATFNIVINNSSNLIQGLSSFSILWFGGHMVMAGKMTVGQLIAFQMLSGQANAPLLRLVGMWQSFQLVGLSVERLGDILNTPPEQAHSTRQAGLPAVQGAVALEDVTFRYSIDGPVVLNGIHLNIKPGMRVGIVGRSGSGKSTLTKLVQRLYLPEAGRVLIDGMDIAKAEPAWLRRQIGVVLQENYLFSGSVRDNIATARPSASMEEIITVAEVAGAHEFILELPEGYDTKVGERGTSLSGGQRQRIAIARALLVNPRILIFDEATSALDYQSERIIMQNLNQIAAGRTLLMIAHRLSTVRRCDTILVIDRGKVIEQGSHEELMAGKGFYYKLYIQQEV</sequence>
<evidence type="ECO:0000256" key="11">
    <source>
        <dbReference type="SAM" id="Phobius"/>
    </source>
</evidence>